<keyword evidence="1" id="KW-0677">Repeat</keyword>
<feature type="region of interest" description="Disordered" evidence="3">
    <location>
        <begin position="1"/>
        <end position="50"/>
    </location>
</feature>
<protein>
    <submittedName>
        <fullName evidence="4">Uncharacterized protein</fullName>
    </submittedName>
</protein>
<evidence type="ECO:0000256" key="1">
    <source>
        <dbReference type="ARBA" id="ARBA00022737"/>
    </source>
</evidence>
<organism evidence="4 5">
    <name type="scientific">Terrapene triunguis</name>
    <name type="common">Three-toed box turtle</name>
    <dbReference type="NCBI Taxonomy" id="2587831"/>
    <lineage>
        <taxon>Eukaryota</taxon>
        <taxon>Metazoa</taxon>
        <taxon>Chordata</taxon>
        <taxon>Craniata</taxon>
        <taxon>Vertebrata</taxon>
        <taxon>Euteleostomi</taxon>
        <taxon>Archelosauria</taxon>
        <taxon>Testudinata</taxon>
        <taxon>Testudines</taxon>
        <taxon>Cryptodira</taxon>
        <taxon>Durocryptodira</taxon>
        <taxon>Testudinoidea</taxon>
        <taxon>Emydidae</taxon>
        <taxon>Terrapene</taxon>
    </lineage>
</organism>
<evidence type="ECO:0000313" key="5">
    <source>
        <dbReference type="Proteomes" id="UP000472274"/>
    </source>
</evidence>
<dbReference type="InParanoid" id="A0A674JVU6"/>
<feature type="compositionally biased region" description="Basic and acidic residues" evidence="3">
    <location>
        <begin position="1"/>
        <end position="15"/>
    </location>
</feature>
<accession>A0A674JVU6</accession>
<dbReference type="GeneTree" id="ENSGT00500000044852"/>
<dbReference type="PANTHER" id="PTHR24173:SF29">
    <property type="entry name" value="PHOTORECEPTOR ANKYRIN REPEAT PROTEIN"/>
    <property type="match status" value="1"/>
</dbReference>
<dbReference type="Pfam" id="PF12796">
    <property type="entry name" value="Ank_2"/>
    <property type="match status" value="1"/>
</dbReference>
<feature type="compositionally biased region" description="Acidic residues" evidence="3">
    <location>
        <begin position="34"/>
        <end position="45"/>
    </location>
</feature>
<reference evidence="4" key="2">
    <citation type="submission" date="2025-09" db="UniProtKB">
        <authorList>
            <consortium name="Ensembl"/>
        </authorList>
    </citation>
    <scope>IDENTIFICATION</scope>
</reference>
<name>A0A674JVU6_9SAUR</name>
<proteinExistence type="predicted"/>
<reference evidence="4" key="1">
    <citation type="submission" date="2025-08" db="UniProtKB">
        <authorList>
            <consortium name="Ensembl"/>
        </authorList>
    </citation>
    <scope>IDENTIFICATION</scope>
</reference>
<dbReference type="SUPFAM" id="SSF48403">
    <property type="entry name" value="Ankyrin repeat"/>
    <property type="match status" value="1"/>
</dbReference>
<dbReference type="Gene3D" id="1.25.40.20">
    <property type="entry name" value="Ankyrin repeat-containing domain"/>
    <property type="match status" value="1"/>
</dbReference>
<dbReference type="Proteomes" id="UP000472274">
    <property type="component" value="Unplaced"/>
</dbReference>
<dbReference type="InterPro" id="IPR002110">
    <property type="entry name" value="Ankyrin_rpt"/>
</dbReference>
<dbReference type="Ensembl" id="ENSTMTT00000024110.1">
    <property type="protein sequence ID" value="ENSTMTP00000023289.1"/>
    <property type="gene ID" value="ENSTMTG00000016971.1"/>
</dbReference>
<dbReference type="AlphaFoldDB" id="A0A674JVU6"/>
<sequence>HVLLRGDRTGGRENGEELEPPPPPLDASDPELHYEEEEETEEAELSDTSSILSDDSVYPCYEPAPDADGGQVLTFYQCCARNNAKLLQETLARGVSREEVTELDINGRNGLMVACFKGFMDIVTLLSKCPYVDINHQDNDGNTALMIAAQAGRSCGMPVLELHTGAPQSTRAWNAH</sequence>
<dbReference type="InterPro" id="IPR036770">
    <property type="entry name" value="Ankyrin_rpt-contain_sf"/>
</dbReference>
<evidence type="ECO:0000256" key="2">
    <source>
        <dbReference type="ARBA" id="ARBA00023043"/>
    </source>
</evidence>
<evidence type="ECO:0000313" key="4">
    <source>
        <dbReference type="Ensembl" id="ENSTMTP00000023289.1"/>
    </source>
</evidence>
<dbReference type="PANTHER" id="PTHR24173">
    <property type="entry name" value="ANKYRIN REPEAT CONTAINING"/>
    <property type="match status" value="1"/>
</dbReference>
<evidence type="ECO:0000256" key="3">
    <source>
        <dbReference type="SAM" id="MobiDB-lite"/>
    </source>
</evidence>
<keyword evidence="5" id="KW-1185">Reference proteome</keyword>
<keyword evidence="2" id="KW-0040">ANK repeat</keyword>